<dbReference type="EMBL" id="NHPB01000118">
    <property type="protein sequence ID" value="OYR66721.1"/>
    <property type="molecule type" value="Genomic_DNA"/>
</dbReference>
<reference evidence="2 3" key="1">
    <citation type="journal article" date="2014" name="Front. Microbiol.">
        <title>Population and genomic analysis of the genus Halorubrum.</title>
        <authorList>
            <person name="Fullmer M.S."/>
            <person name="Soucy S.M."/>
            <person name="Swithers K.S."/>
            <person name="Makkay A.M."/>
            <person name="Wheeler R."/>
            <person name="Ventosa A."/>
            <person name="Gogarten J.P."/>
            <person name="Papke R.T."/>
        </authorList>
    </citation>
    <scope>NUCLEOTIDE SEQUENCE [LARGE SCALE GENOMIC DNA]</scope>
    <source>
        <strain evidence="2 3">G37</strain>
    </source>
</reference>
<dbReference type="InterPro" id="IPR052789">
    <property type="entry name" value="SSUH2_homolog"/>
</dbReference>
<keyword evidence="1" id="KW-1133">Transmembrane helix</keyword>
<comment type="caution">
    <text evidence="2">The sequence shown here is derived from an EMBL/GenBank/DDBJ whole genome shotgun (WGS) entry which is preliminary data.</text>
</comment>
<keyword evidence="1" id="KW-0472">Membrane</keyword>
<evidence type="ECO:0000256" key="1">
    <source>
        <dbReference type="SAM" id="Phobius"/>
    </source>
</evidence>
<accession>A0A256JD91</accession>
<evidence type="ECO:0008006" key="4">
    <source>
        <dbReference type="Google" id="ProtNLM"/>
    </source>
</evidence>
<organism evidence="2 3">
    <name type="scientific">Halorubrum ezzemoulense</name>
    <name type="common">Halorubrum chaoviator</name>
    <dbReference type="NCBI Taxonomy" id="337243"/>
    <lineage>
        <taxon>Archaea</taxon>
        <taxon>Methanobacteriati</taxon>
        <taxon>Methanobacteriota</taxon>
        <taxon>Stenosarchaea group</taxon>
        <taxon>Halobacteria</taxon>
        <taxon>Halobacteriales</taxon>
        <taxon>Haloferacaceae</taxon>
        <taxon>Halorubrum</taxon>
    </lineage>
</organism>
<dbReference type="AlphaFoldDB" id="A0A256JD91"/>
<protein>
    <recommendedName>
        <fullName evidence="4">CR-type domain-containing protein</fullName>
    </recommendedName>
</protein>
<sequence length="238" mass="26645">MREATTSQRHTRSQSFDEQFVDYDLDQRADVVPKEFEAAKFKYLLPDSIQTRSCAACVNGMIKCSRCAGDGRIDCSTCRGSGERPRSEVGENCRSCSGRGTHICDYCTGGLVQCGRCDGDGNVTAYTYLEQTYTPQSETKYITTLDEELLEHAAGRLLRTESALPGESAVKRKIETYEIEATRLNYAVDGEEYQLILVEDEFKYKSYPAVKWKAALPYVAVGVTLLVLVIVVVYAWFL</sequence>
<dbReference type="PANTHER" id="PTHR48465">
    <property type="entry name" value="PROTEIN SSUH2 HOMOLOG"/>
    <property type="match status" value="1"/>
</dbReference>
<evidence type="ECO:0000313" key="3">
    <source>
        <dbReference type="Proteomes" id="UP000216758"/>
    </source>
</evidence>
<gene>
    <name evidence="2" type="ORF">DJ78_17210</name>
</gene>
<keyword evidence="1" id="KW-0812">Transmembrane</keyword>
<dbReference type="Proteomes" id="UP000216758">
    <property type="component" value="Unassembled WGS sequence"/>
</dbReference>
<feature type="transmembrane region" description="Helical" evidence="1">
    <location>
        <begin position="215"/>
        <end position="237"/>
    </location>
</feature>
<proteinExistence type="predicted"/>
<dbReference type="PANTHER" id="PTHR48465:SF1">
    <property type="entry name" value="PROTEIN SSUH2 HOMOLOG"/>
    <property type="match status" value="1"/>
</dbReference>
<evidence type="ECO:0000313" key="2">
    <source>
        <dbReference type="EMBL" id="OYR66721.1"/>
    </source>
</evidence>
<name>A0A256JD91_HALEZ</name>